<dbReference type="Proteomes" id="UP000011135">
    <property type="component" value="Unassembled WGS sequence"/>
</dbReference>
<name>L8JWA5_9BACT</name>
<organism evidence="1 2">
    <name type="scientific">Fulvivirga imtechensis AK7</name>
    <dbReference type="NCBI Taxonomy" id="1237149"/>
    <lineage>
        <taxon>Bacteria</taxon>
        <taxon>Pseudomonadati</taxon>
        <taxon>Bacteroidota</taxon>
        <taxon>Cytophagia</taxon>
        <taxon>Cytophagales</taxon>
        <taxon>Fulvivirgaceae</taxon>
        <taxon>Fulvivirga</taxon>
    </lineage>
</organism>
<dbReference type="InterPro" id="IPR026350">
    <property type="entry name" value="GxxExxY"/>
</dbReference>
<accession>L8JWA5</accession>
<gene>
    <name evidence="1" type="ORF">C900_02133</name>
</gene>
<proteinExistence type="predicted"/>
<protein>
    <submittedName>
        <fullName evidence="1">Uncharacterized protein</fullName>
    </submittedName>
</protein>
<reference evidence="1 2" key="1">
    <citation type="submission" date="2012-12" db="EMBL/GenBank/DDBJ databases">
        <title>Genome assembly of Fulvivirga imtechensis AK7.</title>
        <authorList>
            <person name="Nupur N."/>
            <person name="Khatri I."/>
            <person name="Kumar R."/>
            <person name="Subramanian S."/>
            <person name="Pinnaka A."/>
        </authorList>
    </citation>
    <scope>NUCLEOTIDE SEQUENCE [LARGE SCALE GENOMIC DNA]</scope>
    <source>
        <strain evidence="1 2">AK7</strain>
    </source>
</reference>
<dbReference type="AlphaFoldDB" id="L8JWA5"/>
<dbReference type="EMBL" id="AMZN01000031">
    <property type="protein sequence ID" value="ELR71894.1"/>
    <property type="molecule type" value="Genomic_DNA"/>
</dbReference>
<sequence length="61" mass="6940">MLTPIVEDKVVVELKAVVKLEDAHLAQGKNYTVAYDFPRGLLINFGGRSLEYKLLFNPKYN</sequence>
<comment type="caution">
    <text evidence="1">The sequence shown here is derived from an EMBL/GenBank/DDBJ whole genome shotgun (WGS) entry which is preliminary data.</text>
</comment>
<dbReference type="RefSeq" id="WP_009579515.1">
    <property type="nucleotide sequence ID" value="NZ_AMZN01000031.1"/>
</dbReference>
<dbReference type="eggNOG" id="ENOG50339NH">
    <property type="taxonomic scope" value="Bacteria"/>
</dbReference>
<evidence type="ECO:0000313" key="1">
    <source>
        <dbReference type="EMBL" id="ELR71894.1"/>
    </source>
</evidence>
<dbReference type="NCBIfam" id="TIGR04256">
    <property type="entry name" value="GxxExxY"/>
    <property type="match status" value="1"/>
</dbReference>
<keyword evidence="2" id="KW-1185">Reference proteome</keyword>
<dbReference type="Pfam" id="PF13366">
    <property type="entry name" value="PDDEXK_3"/>
    <property type="match status" value="1"/>
</dbReference>
<evidence type="ECO:0000313" key="2">
    <source>
        <dbReference type="Proteomes" id="UP000011135"/>
    </source>
</evidence>
<dbReference type="STRING" id="1237149.C900_02133"/>